<dbReference type="STRING" id="1112204.GPOL_c05350"/>
<evidence type="ECO:0000259" key="3">
    <source>
        <dbReference type="PROSITE" id="PS50887"/>
    </source>
</evidence>
<feature type="transmembrane region" description="Helical" evidence="2">
    <location>
        <begin position="207"/>
        <end position="223"/>
    </location>
</feature>
<feature type="domain" description="GGDEF" evidence="3">
    <location>
        <begin position="263"/>
        <end position="391"/>
    </location>
</feature>
<dbReference type="AlphaFoldDB" id="H6MV17"/>
<dbReference type="PROSITE" id="PS50887">
    <property type="entry name" value="GGDEF"/>
    <property type="match status" value="1"/>
</dbReference>
<dbReference type="InterPro" id="IPR029787">
    <property type="entry name" value="Nucleotide_cyclase"/>
</dbReference>
<organism evidence="4 5">
    <name type="scientific">Gordonia polyisoprenivorans (strain DSM 44266 / VH2)</name>
    <dbReference type="NCBI Taxonomy" id="1112204"/>
    <lineage>
        <taxon>Bacteria</taxon>
        <taxon>Bacillati</taxon>
        <taxon>Actinomycetota</taxon>
        <taxon>Actinomycetes</taxon>
        <taxon>Mycobacteriales</taxon>
        <taxon>Gordoniaceae</taxon>
        <taxon>Gordonia</taxon>
    </lineage>
</organism>
<dbReference type="NCBIfam" id="TIGR00254">
    <property type="entry name" value="GGDEF"/>
    <property type="match status" value="1"/>
</dbReference>
<evidence type="ECO:0000313" key="4">
    <source>
        <dbReference type="EMBL" id="AFA71604.1"/>
    </source>
</evidence>
<keyword evidence="2" id="KW-1133">Transmembrane helix</keyword>
<feature type="compositionally biased region" description="Basic and acidic residues" evidence="1">
    <location>
        <begin position="1"/>
        <end position="18"/>
    </location>
</feature>
<protein>
    <submittedName>
        <fullName evidence="4">Diguanylate cyclase (GGDEF) domain-containing protein</fullName>
    </submittedName>
</protein>
<dbReference type="GO" id="GO:0052621">
    <property type="term" value="F:diguanylate cyclase activity"/>
    <property type="evidence" value="ECO:0007669"/>
    <property type="project" value="TreeGrafter"/>
</dbReference>
<dbReference type="PANTHER" id="PTHR45138">
    <property type="entry name" value="REGULATORY COMPONENTS OF SENSORY TRANSDUCTION SYSTEM"/>
    <property type="match status" value="1"/>
</dbReference>
<dbReference type="SMART" id="SM00267">
    <property type="entry name" value="GGDEF"/>
    <property type="match status" value="1"/>
</dbReference>
<dbReference type="InterPro" id="IPR000160">
    <property type="entry name" value="GGDEF_dom"/>
</dbReference>
<dbReference type="InterPro" id="IPR043128">
    <property type="entry name" value="Rev_trsase/Diguanyl_cyclase"/>
</dbReference>
<keyword evidence="5" id="KW-1185">Reference proteome</keyword>
<feature type="transmembrane region" description="Helical" evidence="2">
    <location>
        <begin position="95"/>
        <end position="113"/>
    </location>
</feature>
<dbReference type="eggNOG" id="COG2199">
    <property type="taxonomic scope" value="Bacteria"/>
</dbReference>
<keyword evidence="2" id="KW-0812">Transmembrane</keyword>
<dbReference type="Gene3D" id="3.30.70.270">
    <property type="match status" value="1"/>
</dbReference>
<feature type="region of interest" description="Disordered" evidence="1">
    <location>
        <begin position="1"/>
        <end position="30"/>
    </location>
</feature>
<dbReference type="KEGG" id="gpo:GPOL_c05350"/>
<dbReference type="GeneID" id="90157627"/>
<dbReference type="Pfam" id="PF00990">
    <property type="entry name" value="GGDEF"/>
    <property type="match status" value="1"/>
</dbReference>
<name>H6MV17_GORPV</name>
<proteinExistence type="predicted"/>
<dbReference type="SUPFAM" id="SSF55073">
    <property type="entry name" value="Nucleotide cyclase"/>
    <property type="match status" value="1"/>
</dbReference>
<keyword evidence="2" id="KW-0472">Membrane</keyword>
<dbReference type="EMBL" id="CP003119">
    <property type="protein sequence ID" value="AFA71604.1"/>
    <property type="molecule type" value="Genomic_DNA"/>
</dbReference>
<dbReference type="Proteomes" id="UP000009154">
    <property type="component" value="Chromosome"/>
</dbReference>
<dbReference type="HOGENOM" id="CLU_000445_11_14_11"/>
<reference evidence="4 5" key="1">
    <citation type="journal article" date="2012" name="Appl. Environ. Microbiol.">
        <title>Involvement of two latex-clearing proteins during rubber degradation and insights into the subsequent degradation pathway revealed by the genome sequence of Gordonia polyisoprenivorans strain VH2.</title>
        <authorList>
            <person name="Hiessl S."/>
            <person name="Schuldes J."/>
            <person name="Thurmer A."/>
            <person name="Halbsguth T."/>
            <person name="Broker D."/>
            <person name="Angelov A."/>
            <person name="Liebl W."/>
            <person name="Daniel R."/>
            <person name="Steinbuchel A."/>
        </authorList>
    </citation>
    <scope>NUCLEOTIDE SEQUENCE [LARGE SCALE GENOMIC DNA]</scope>
    <source>
        <strain evidence="5">DSM 44266 / VH2</strain>
    </source>
</reference>
<dbReference type="InterPro" id="IPR050469">
    <property type="entry name" value="Diguanylate_Cyclase"/>
</dbReference>
<dbReference type="PANTHER" id="PTHR45138:SF9">
    <property type="entry name" value="DIGUANYLATE CYCLASE DGCM-RELATED"/>
    <property type="match status" value="1"/>
</dbReference>
<dbReference type="CDD" id="cd01949">
    <property type="entry name" value="GGDEF"/>
    <property type="match status" value="1"/>
</dbReference>
<evidence type="ECO:0000256" key="2">
    <source>
        <dbReference type="SAM" id="Phobius"/>
    </source>
</evidence>
<gene>
    <name evidence="4" type="ordered locus">GPOL_c05350</name>
</gene>
<accession>H6MV17</accession>
<sequence length="395" mass="42010">MEKTHTGKSHTGESHAGESHAGQQPSGVGRRPVRDLIREWSRSGDEGRWLREFCARRGWGRFLAHCCALGGLVMALAVLFNAIVGAQLAYSSSRLVMWICVAVGVLWALRWLGPWPNQREIVGLVIVGDITIGAACLQHSDRITGIAGISFFAVLGIVVALFSTPSVQAVHLTVTGVVLVVLLILLGREQGIAVLVGVGMPKALGEMMVCAGLPVVQFAYWVMRTNADDSLCDPLTGVANRRGLVDHLARLDAESVVHPVSGEACGVMLVDVDDFKHVNDTFGHGAGDAALTRVADVLTEVFGPEALIARVGGDEFVVIGRVGDHRFRACARAAARAISAFPDPSITVSTGIATAAEPLSANLFDELVEQADQAMYRAKGRGRPRRDGVASENIA</sequence>
<evidence type="ECO:0000313" key="5">
    <source>
        <dbReference type="Proteomes" id="UP000009154"/>
    </source>
</evidence>
<evidence type="ECO:0000256" key="1">
    <source>
        <dbReference type="SAM" id="MobiDB-lite"/>
    </source>
</evidence>
<feature type="transmembrane region" description="Helical" evidence="2">
    <location>
        <begin position="119"/>
        <end position="137"/>
    </location>
</feature>
<feature type="transmembrane region" description="Helical" evidence="2">
    <location>
        <begin position="62"/>
        <end position="83"/>
    </location>
</feature>
<feature type="transmembrane region" description="Helical" evidence="2">
    <location>
        <begin position="144"/>
        <end position="163"/>
    </location>
</feature>
<dbReference type="RefSeq" id="WP_014358593.1">
    <property type="nucleotide sequence ID" value="NC_016906.1"/>
</dbReference>
<feature type="transmembrane region" description="Helical" evidence="2">
    <location>
        <begin position="169"/>
        <end position="186"/>
    </location>
</feature>